<feature type="region of interest" description="Disordered" evidence="1">
    <location>
        <begin position="59"/>
        <end position="79"/>
    </location>
</feature>
<dbReference type="Proteomes" id="UP000324800">
    <property type="component" value="Unassembled WGS sequence"/>
</dbReference>
<dbReference type="AlphaFoldDB" id="A0A5J4UBG4"/>
<evidence type="ECO:0000313" key="3">
    <source>
        <dbReference type="Proteomes" id="UP000324800"/>
    </source>
</evidence>
<reference evidence="2 3" key="1">
    <citation type="submission" date="2019-03" db="EMBL/GenBank/DDBJ databases">
        <title>Single cell metagenomics reveals metabolic interactions within the superorganism composed of flagellate Streblomastix strix and complex community of Bacteroidetes bacteria on its surface.</title>
        <authorList>
            <person name="Treitli S.C."/>
            <person name="Kolisko M."/>
            <person name="Husnik F."/>
            <person name="Keeling P."/>
            <person name="Hampl V."/>
        </authorList>
    </citation>
    <scope>NUCLEOTIDE SEQUENCE [LARGE SCALE GENOMIC DNA]</scope>
    <source>
        <strain evidence="2">ST1C</strain>
    </source>
</reference>
<comment type="caution">
    <text evidence="2">The sequence shown here is derived from an EMBL/GenBank/DDBJ whole genome shotgun (WGS) entry which is preliminary data.</text>
</comment>
<accession>A0A5J4UBG4</accession>
<name>A0A5J4UBG4_9EUKA</name>
<proteinExistence type="predicted"/>
<sequence length="79" mass="9169">MKKKNLKVSQERILALEVNGDKMEQDYFEMLQKHPDYQEMQQDPQQIIGMEVGEGTPARYQPFGSVRDGKKLVRNSQQG</sequence>
<organism evidence="2 3">
    <name type="scientific">Streblomastix strix</name>
    <dbReference type="NCBI Taxonomy" id="222440"/>
    <lineage>
        <taxon>Eukaryota</taxon>
        <taxon>Metamonada</taxon>
        <taxon>Preaxostyla</taxon>
        <taxon>Oxymonadida</taxon>
        <taxon>Streblomastigidae</taxon>
        <taxon>Streblomastix</taxon>
    </lineage>
</organism>
<dbReference type="EMBL" id="SNRW01017892">
    <property type="protein sequence ID" value="KAA6367867.1"/>
    <property type="molecule type" value="Genomic_DNA"/>
</dbReference>
<evidence type="ECO:0000313" key="2">
    <source>
        <dbReference type="EMBL" id="KAA6367867.1"/>
    </source>
</evidence>
<feature type="non-terminal residue" evidence="2">
    <location>
        <position position="79"/>
    </location>
</feature>
<protein>
    <submittedName>
        <fullName evidence="2">Uncharacterized protein</fullName>
    </submittedName>
</protein>
<gene>
    <name evidence="2" type="ORF">EZS28_036604</name>
</gene>
<evidence type="ECO:0000256" key="1">
    <source>
        <dbReference type="SAM" id="MobiDB-lite"/>
    </source>
</evidence>